<proteinExistence type="predicted"/>
<dbReference type="EMBL" id="LR796187">
    <property type="protein sequence ID" value="CAB4125792.1"/>
    <property type="molecule type" value="Genomic_DNA"/>
</dbReference>
<accession>A0A6J7WHR1</accession>
<sequence length="361" mass="38731">MQKISTYLYPNRVQLLADLASFNVEYTNVYQRQVKIYSGIDNTIEFDIKNADQKRIDLNTLSDIELNVMDASGQSLPNSPYTVTPTALKGIATVTIPADDLSYLDSQFFKYSVSCVKEGNNTLLYADSRFGAVGTIELVGSAMPVYRNSRVYESFTAEIDLKGVPTWHTSAIPAKFYEAVPTETISFSIDLTGFVGSVWIEATKSSTISVESFKHGSYLRSFTAMADAPATTTLSFNNIRICDFSYFRVSYSTPISMGVGASFTATLNNNAYDVQLRAGGTGYSVGSQIKVSGSTVGGVDGINDLIITVTHVDASSAGYTSSYAVSSITSFTVSGVAANGDATYIVTGTNISGTVDKVTVS</sequence>
<organism evidence="2">
    <name type="scientific">uncultured Caudovirales phage</name>
    <dbReference type="NCBI Taxonomy" id="2100421"/>
    <lineage>
        <taxon>Viruses</taxon>
        <taxon>Duplodnaviria</taxon>
        <taxon>Heunggongvirae</taxon>
        <taxon>Uroviricota</taxon>
        <taxon>Caudoviricetes</taxon>
        <taxon>Peduoviridae</taxon>
        <taxon>Maltschvirus</taxon>
        <taxon>Maltschvirus maltsch</taxon>
    </lineage>
</organism>
<dbReference type="EMBL" id="LR798231">
    <property type="protein sequence ID" value="CAB5209321.1"/>
    <property type="molecule type" value="Genomic_DNA"/>
</dbReference>
<reference evidence="2" key="1">
    <citation type="submission" date="2020-05" db="EMBL/GenBank/DDBJ databases">
        <authorList>
            <person name="Chiriac C."/>
            <person name="Salcher M."/>
            <person name="Ghai R."/>
            <person name="Kavagutti S V."/>
        </authorList>
    </citation>
    <scope>NUCLEOTIDE SEQUENCE</scope>
</reference>
<protein>
    <submittedName>
        <fullName evidence="2">Uncharacterized protein</fullName>
    </submittedName>
</protein>
<evidence type="ECO:0000313" key="2">
    <source>
        <dbReference type="EMBL" id="CAB5209321.1"/>
    </source>
</evidence>
<name>A0A6J7WHR1_9CAUD</name>
<evidence type="ECO:0000313" key="1">
    <source>
        <dbReference type="EMBL" id="CAB4125792.1"/>
    </source>
</evidence>
<gene>
    <name evidence="2" type="ORF">UFOVP181_420</name>
    <name evidence="1" type="ORF">UFOVP57_219</name>
</gene>